<proteinExistence type="predicted"/>
<feature type="coiled-coil region" evidence="1">
    <location>
        <begin position="8"/>
        <end position="58"/>
    </location>
</feature>
<dbReference type="OrthoDB" id="5472149at2759"/>
<dbReference type="Proteomes" id="UP000002669">
    <property type="component" value="Unassembled WGS sequence"/>
</dbReference>
<dbReference type="Pfam" id="PF03732">
    <property type="entry name" value="Retrotrans_gag"/>
    <property type="match status" value="1"/>
</dbReference>
<dbReference type="InterPro" id="IPR005162">
    <property type="entry name" value="Retrotrans_gag_dom"/>
</dbReference>
<dbReference type="VEuPathDB" id="FungiDB:MGYG_08957"/>
<dbReference type="RefSeq" id="XP_003177929.1">
    <property type="nucleotide sequence ID" value="XM_003177881.1"/>
</dbReference>
<dbReference type="HOGENOM" id="CLU_1207283_0_0_1"/>
<dbReference type="AlphaFoldDB" id="E5QZH2"/>
<evidence type="ECO:0000259" key="2">
    <source>
        <dbReference type="Pfam" id="PF03732"/>
    </source>
</evidence>
<reference evidence="4" key="1">
    <citation type="journal article" date="2012" name="MBio">
        <title>Comparative genome analysis of Trichophyton rubrum and related dermatophytes reveals candidate genes involved in infection.</title>
        <authorList>
            <person name="Martinez D.A."/>
            <person name="Oliver B.G."/>
            <person name="Graeser Y."/>
            <person name="Goldberg J.M."/>
            <person name="Li W."/>
            <person name="Martinez-Rossi N.M."/>
            <person name="Monod M."/>
            <person name="Shelest E."/>
            <person name="Barton R.C."/>
            <person name="Birch E."/>
            <person name="Brakhage A.A."/>
            <person name="Chen Z."/>
            <person name="Gurr S.J."/>
            <person name="Heiman D."/>
            <person name="Heitman J."/>
            <person name="Kosti I."/>
            <person name="Rossi A."/>
            <person name="Saif S."/>
            <person name="Samalova M."/>
            <person name="Saunders C.W."/>
            <person name="Shea T."/>
            <person name="Summerbell R.C."/>
            <person name="Xu J."/>
            <person name="Young S."/>
            <person name="Zeng Q."/>
            <person name="Birren B.W."/>
            <person name="Cuomo C.A."/>
            <person name="White T.C."/>
        </authorList>
    </citation>
    <scope>NUCLEOTIDE SEQUENCE [LARGE SCALE GENOMIC DNA]</scope>
    <source>
        <strain evidence="4">ATCC MYA-4604 / CBS 118893</strain>
    </source>
</reference>
<accession>E5QZH2</accession>
<protein>
    <recommendedName>
        <fullName evidence="2">Retrotransposon gag domain-containing protein</fullName>
    </recommendedName>
</protein>
<dbReference type="EMBL" id="DS989822">
    <property type="protein sequence ID" value="EFQ98977.1"/>
    <property type="molecule type" value="Genomic_DNA"/>
</dbReference>
<sequence>MSTASGHTTNSNHILAQLKQQIDALEKKVNDQDCEDDIEQCETQIKGMSDEIRALKARTGDTRASVKIRTPDTFKGERHKLEHFLSECDIYLATKAGLTEVEKVIFTGSYLRDTAATWFKPILEDWINTQGRPKVYAEVLGSYPNFKTVIRQFFGDTDRKRTLERKLASLRQTRDAAQFAAQLQQLCQELEIHDDDRKMAIFEQGLKPETQYETIKMGPYTNYSKMVEMA</sequence>
<organism evidence="4">
    <name type="scientific">Arthroderma gypseum (strain ATCC MYA-4604 / CBS 118893)</name>
    <name type="common">Microsporum gypseum</name>
    <dbReference type="NCBI Taxonomy" id="535722"/>
    <lineage>
        <taxon>Eukaryota</taxon>
        <taxon>Fungi</taxon>
        <taxon>Dikarya</taxon>
        <taxon>Ascomycota</taxon>
        <taxon>Pezizomycotina</taxon>
        <taxon>Eurotiomycetes</taxon>
        <taxon>Eurotiomycetidae</taxon>
        <taxon>Onygenales</taxon>
        <taxon>Arthrodermataceae</taxon>
        <taxon>Nannizzia</taxon>
    </lineage>
</organism>
<evidence type="ECO:0000256" key="1">
    <source>
        <dbReference type="SAM" id="Coils"/>
    </source>
</evidence>
<gene>
    <name evidence="3" type="ORF">MGYG_08957</name>
</gene>
<feature type="non-terminal residue" evidence="3">
    <location>
        <position position="230"/>
    </location>
</feature>
<evidence type="ECO:0000313" key="3">
    <source>
        <dbReference type="EMBL" id="EFQ98977.1"/>
    </source>
</evidence>
<dbReference type="InParanoid" id="E5QZH2"/>
<keyword evidence="4" id="KW-1185">Reference proteome</keyword>
<name>E5QZH2_ARTGP</name>
<feature type="domain" description="Retrotransposon gag" evidence="2">
    <location>
        <begin position="109"/>
        <end position="208"/>
    </location>
</feature>
<dbReference type="OMA" id="EIHTAKR"/>
<keyword evidence="1" id="KW-0175">Coiled coil</keyword>
<dbReference type="GeneID" id="10033265"/>
<evidence type="ECO:0000313" key="4">
    <source>
        <dbReference type="Proteomes" id="UP000002669"/>
    </source>
</evidence>